<gene>
    <name evidence="1" type="ORF">P879_03704</name>
</gene>
<keyword evidence="2" id="KW-1185">Reference proteome</keyword>
<name>A0A8T0DN14_9TREM</name>
<accession>A0A8T0DN14</accession>
<evidence type="ECO:0000313" key="2">
    <source>
        <dbReference type="Proteomes" id="UP000699462"/>
    </source>
</evidence>
<dbReference type="Proteomes" id="UP000699462">
    <property type="component" value="Unassembled WGS sequence"/>
</dbReference>
<organism evidence="1 2">
    <name type="scientific">Paragonimus westermani</name>
    <dbReference type="NCBI Taxonomy" id="34504"/>
    <lineage>
        <taxon>Eukaryota</taxon>
        <taxon>Metazoa</taxon>
        <taxon>Spiralia</taxon>
        <taxon>Lophotrochozoa</taxon>
        <taxon>Platyhelminthes</taxon>
        <taxon>Trematoda</taxon>
        <taxon>Digenea</taxon>
        <taxon>Plagiorchiida</taxon>
        <taxon>Troglotremata</taxon>
        <taxon>Troglotrematidae</taxon>
        <taxon>Paragonimus</taxon>
    </lineage>
</organism>
<dbReference type="EMBL" id="JTDF01001958">
    <property type="protein sequence ID" value="KAF8569319.1"/>
    <property type="molecule type" value="Genomic_DNA"/>
</dbReference>
<dbReference type="AlphaFoldDB" id="A0A8T0DN14"/>
<dbReference type="OrthoDB" id="6246338at2759"/>
<reference evidence="1 2" key="1">
    <citation type="submission" date="2019-07" db="EMBL/GenBank/DDBJ databases">
        <title>Annotation for the trematode Paragonimus westermani.</title>
        <authorList>
            <person name="Choi Y.-J."/>
        </authorList>
    </citation>
    <scope>NUCLEOTIDE SEQUENCE [LARGE SCALE GENOMIC DNA]</scope>
    <source>
        <strain evidence="1">180907_Pwestermani</strain>
    </source>
</reference>
<protein>
    <recommendedName>
        <fullName evidence="3">DUF4503 domain-containing protein</fullName>
    </recommendedName>
</protein>
<evidence type="ECO:0008006" key="3">
    <source>
        <dbReference type="Google" id="ProtNLM"/>
    </source>
</evidence>
<proteinExistence type="predicted"/>
<sequence length="499" mass="54881">MYPVHFLKHFHFRTHFGILSRKILLVLHHAAGHGLVLLPDEVSTSGFKPSPLRLDVQIGNVYATDGLLQLPSSDIPQRRTFLCAYGVGFAQRTNAHGALFSLSLILQFTRFIQPDGLPASKTTVTAEASSAFRNCCLSDARAATLTLAVANYIRLLEPITFQANLPLFTRCHLDGLFVYEIPEGSLLRSLVLQQIKSCSDTASWKTTSHANRFSDLLNQAARLLFLLVGRSKSAVVVPCICIPTVLSPLNLILDQCKLLTSVLNLASFCGTPLSIDYALVGCGCLIVDHFSNIRMGSHRTRKAPSSAFRRPPDIELVHLNSSSVDTSRLHTGIFVQFNGLLRKVTTARSHTWPVCSVCLSSDLTLRYGLANTKLAVFTCQRCLSCASEPLQLLELEVLVQPDDTCSSEASINPLRVNRSQVLTPWIVLNMSTTRLFKLLDLPLSASIKNMQFNPKTLLGRRLNEVIGLIVKIDPEYVISCESLPVLGIHVIELDAVPGT</sequence>
<comment type="caution">
    <text evidence="1">The sequence shown here is derived from an EMBL/GenBank/DDBJ whole genome shotgun (WGS) entry which is preliminary data.</text>
</comment>
<evidence type="ECO:0000313" key="1">
    <source>
        <dbReference type="EMBL" id="KAF8569319.1"/>
    </source>
</evidence>